<dbReference type="EMBL" id="AAPE02052991">
    <property type="status" value="NOT_ANNOTATED_CDS"/>
    <property type="molecule type" value="Genomic_DNA"/>
</dbReference>
<feature type="domain" description="CCDC144C-like coiled-coil" evidence="5">
    <location>
        <begin position="149"/>
        <end position="278"/>
    </location>
</feature>
<dbReference type="InParanoid" id="G1P850"/>
<dbReference type="GeneTree" id="ENSGT00940000162459"/>
<evidence type="ECO:0000256" key="2">
    <source>
        <dbReference type="SAM" id="Coils"/>
    </source>
</evidence>
<feature type="coiled-coil region" evidence="2">
    <location>
        <begin position="95"/>
        <end position="206"/>
    </location>
</feature>
<reference evidence="6 7" key="1">
    <citation type="journal article" date="2011" name="Nature">
        <title>A high-resolution map of human evolutionary constraint using 29 mammals.</title>
        <authorList>
            <person name="Lindblad-Toh K."/>
            <person name="Garber M."/>
            <person name="Zuk O."/>
            <person name="Lin M.F."/>
            <person name="Parker B.J."/>
            <person name="Washietl S."/>
            <person name="Kheradpour P."/>
            <person name="Ernst J."/>
            <person name="Jordan G."/>
            <person name="Mauceli E."/>
            <person name="Ward L.D."/>
            <person name="Lowe C.B."/>
            <person name="Holloway A.K."/>
            <person name="Clamp M."/>
            <person name="Gnerre S."/>
            <person name="Alfoldi J."/>
            <person name="Beal K."/>
            <person name="Chang J."/>
            <person name="Clawson H."/>
            <person name="Cuff J."/>
            <person name="Di Palma F."/>
            <person name="Fitzgerald S."/>
            <person name="Flicek P."/>
            <person name="Guttman M."/>
            <person name="Hubisz M.J."/>
            <person name="Jaffe D.B."/>
            <person name="Jungreis I."/>
            <person name="Kent W.J."/>
            <person name="Kostka D."/>
            <person name="Lara M."/>
            <person name="Martins A.L."/>
            <person name="Massingham T."/>
            <person name="Moltke I."/>
            <person name="Raney B.J."/>
            <person name="Rasmussen M.D."/>
            <person name="Robinson J."/>
            <person name="Stark A."/>
            <person name="Vilella A.J."/>
            <person name="Wen J."/>
            <person name="Xie X."/>
            <person name="Zody M.C."/>
            <person name="Baldwin J."/>
            <person name="Bloom T."/>
            <person name="Chin C.W."/>
            <person name="Heiman D."/>
            <person name="Nicol R."/>
            <person name="Nusbaum C."/>
            <person name="Young S."/>
            <person name="Wilkinson J."/>
            <person name="Worley K.C."/>
            <person name="Kovar C.L."/>
            <person name="Muzny D.M."/>
            <person name="Gibbs R.A."/>
            <person name="Cree A."/>
            <person name="Dihn H.H."/>
            <person name="Fowler G."/>
            <person name="Jhangiani S."/>
            <person name="Joshi V."/>
            <person name="Lee S."/>
            <person name="Lewis L.R."/>
            <person name="Nazareth L.V."/>
            <person name="Okwuonu G."/>
            <person name="Santibanez J."/>
            <person name="Warren W.C."/>
            <person name="Mardis E.R."/>
            <person name="Weinstock G.M."/>
            <person name="Wilson R.K."/>
            <person name="Delehaunty K."/>
            <person name="Dooling D."/>
            <person name="Fronik C."/>
            <person name="Fulton L."/>
            <person name="Fulton B."/>
            <person name="Graves T."/>
            <person name="Minx P."/>
            <person name="Sodergren E."/>
            <person name="Birney E."/>
            <person name="Margulies E.H."/>
            <person name="Herrero J."/>
            <person name="Green E.D."/>
            <person name="Haussler D."/>
            <person name="Siepel A."/>
            <person name="Goldman N."/>
            <person name="Pollard K.S."/>
            <person name="Pedersen J.S."/>
            <person name="Lander E.S."/>
            <person name="Kellis M."/>
        </authorList>
    </citation>
    <scope>NUCLEOTIDE SEQUENCE [LARGE SCALE GENOMIC DNA]</scope>
</reference>
<evidence type="ECO:0000256" key="3">
    <source>
        <dbReference type="SAM" id="MobiDB-lite"/>
    </source>
</evidence>
<evidence type="ECO:0000256" key="1">
    <source>
        <dbReference type="ARBA" id="ARBA00023054"/>
    </source>
</evidence>
<dbReference type="Pfam" id="PF12001">
    <property type="entry name" value="DUF3496"/>
    <property type="match status" value="1"/>
</dbReference>
<feature type="region of interest" description="Disordered" evidence="3">
    <location>
        <begin position="1"/>
        <end position="20"/>
    </location>
</feature>
<feature type="coiled-coil region" evidence="2">
    <location>
        <begin position="235"/>
        <end position="262"/>
    </location>
</feature>
<dbReference type="Proteomes" id="UP000001074">
    <property type="component" value="Unassembled WGS sequence"/>
</dbReference>
<reference evidence="6" key="2">
    <citation type="submission" date="2025-08" db="UniProtKB">
        <authorList>
            <consortium name="Ensembl"/>
        </authorList>
    </citation>
    <scope>IDENTIFICATION</scope>
</reference>
<dbReference type="InterPro" id="IPR040118">
    <property type="entry name" value="C144A/B/C"/>
</dbReference>
<proteinExistence type="predicted"/>
<evidence type="ECO:0000259" key="5">
    <source>
        <dbReference type="Pfam" id="PF14915"/>
    </source>
</evidence>
<evidence type="ECO:0000313" key="6">
    <source>
        <dbReference type="Ensembl" id="ENSMLUP00000006329.2"/>
    </source>
</evidence>
<feature type="compositionally biased region" description="Polar residues" evidence="3">
    <location>
        <begin position="1"/>
        <end position="11"/>
    </location>
</feature>
<feature type="coiled-coil region" evidence="2">
    <location>
        <begin position="773"/>
        <end position="928"/>
    </location>
</feature>
<dbReference type="InterPro" id="IPR021885">
    <property type="entry name" value="DUF3496"/>
</dbReference>
<dbReference type="Ensembl" id="ENSMLUT00000006925.2">
    <property type="protein sequence ID" value="ENSMLUP00000006329.2"/>
    <property type="gene ID" value="ENSMLUG00000006905.2"/>
</dbReference>
<evidence type="ECO:0000313" key="7">
    <source>
        <dbReference type="Proteomes" id="UP000001074"/>
    </source>
</evidence>
<accession>G1P850</accession>
<dbReference type="PANTHER" id="PTHR22245">
    <property type="entry name" value="COILED-COIL DOMAIN-CONTAINING PROTEIN 144A-RELATED"/>
    <property type="match status" value="1"/>
</dbReference>
<dbReference type="HOGENOM" id="CLU_001111_4_0_1"/>
<dbReference type="AlphaFoldDB" id="G1P850"/>
<reference evidence="6" key="3">
    <citation type="submission" date="2025-09" db="UniProtKB">
        <authorList>
            <consortium name="Ensembl"/>
        </authorList>
    </citation>
    <scope>IDENTIFICATION</scope>
</reference>
<name>G1P850_MYOLU</name>
<protein>
    <submittedName>
        <fullName evidence="6">Uncharacterized protein</fullName>
    </submittedName>
</protein>
<feature type="domain" description="DUF3496" evidence="4">
    <location>
        <begin position="866"/>
        <end position="971"/>
    </location>
</feature>
<sequence length="1047" mass="120788">LLQVNDSSLSEIDQDGRGSSKKISHKECKVKEIMNSMDDLDCLTQSTEAISEHCLSPHSNYENFTLLTKQLCKDCKDSDSLYKIQNAVLSYERSIELGKNECELLTEKVKTMENRVSGLHKKLSEARAMKSQLEHQKVELEGKLCNLRFTLKQEKEKRQKADQLYEKYKEQLIKKEEQYIKETEINRELETTLRTLEMELQIVRKNLSQVVGERNDILRQLSQEQNARKLQDENLAKLLCKQKEIERTYKEVNSEFKHHEEKIKVIAEKNSLMILEILKLLIFLTPPFQIVKTERKCFGQCLDYQLVVDLVFITDSENIRKVEYLWTILSIFRVNILFNVLWFGGSSEKDLFNSETLKNLFTCGFFFTFKNSSSYIKFLNFLEFMLIQRDISNTNVSIKFLDPVANLYFTDSVKGEQILVADLISLLLQFHRLDHRFYCLGRSRLNLDCQLSSWAISLIHHLAIYNQRKKVKVRAIKNQVVFNLSETNNRLSKFQSQSVCCRETLRSSHTNKPVGKGKEKLYLNSAEGHYYICFITEIKNDSIIVLLLLVIKLTISSCFSTISRQIFASLPVFLNPLKENPRKTAVSSSYPLLSLDPTSKYLFSWNEDFKILTRGPSAGNSCTQGCGGRGPLSPACALSQSKRPGRMEEGEAPATTALLASCEPVFWLSYQGAAPALSICYLVVNVHHSDWLFHHLVNLHISLLLYRMILKLPRSPCWQPPQGPLGLHSPFLGGPFGCLSLTTLHYHQNDDLTAKLKTASSKCTCLDGKNKLLQQELLSMKAIEKKCEKLENKKQKLKQEIVNLKRHTEMNMVELSEVLLYKQKIEERAKQDVEDKLEEANQILQTQIASKELSEQLIEYRNASIRSHLELRNKDLESQLSKVQISLNDSRSKLEKYERLYLEELKGRKLLENELIETQEMLTEVRTELLIQKGENRFLHSTLNVRPVLETPCTGQLSSFVPSRYSAPRETSRPCTSTYSLGSYDAKMWQEFEETLTRELKEDAAEFELEPYRASPLGAIDQSNSCQDLLLKTSRKYTEILKKNYRV</sequence>
<keyword evidence="1 2" id="KW-0175">Coiled coil</keyword>
<dbReference type="eggNOG" id="KOG0504">
    <property type="taxonomic scope" value="Eukaryota"/>
</dbReference>
<dbReference type="STRING" id="59463.ENSMLUP00000006329"/>
<evidence type="ECO:0000259" key="4">
    <source>
        <dbReference type="Pfam" id="PF12001"/>
    </source>
</evidence>
<dbReference type="InterPro" id="IPR039497">
    <property type="entry name" value="CC144C-like_CC_dom"/>
</dbReference>
<dbReference type="PANTHER" id="PTHR22245:SF3">
    <property type="entry name" value="COILED-COIL DOMAIN-CONTAINING PROTEIN 144A-RELATED"/>
    <property type="match status" value="1"/>
</dbReference>
<keyword evidence="7" id="KW-1185">Reference proteome</keyword>
<organism evidence="6 7">
    <name type="scientific">Myotis lucifugus</name>
    <name type="common">Little brown bat</name>
    <dbReference type="NCBI Taxonomy" id="59463"/>
    <lineage>
        <taxon>Eukaryota</taxon>
        <taxon>Metazoa</taxon>
        <taxon>Chordata</taxon>
        <taxon>Craniata</taxon>
        <taxon>Vertebrata</taxon>
        <taxon>Euteleostomi</taxon>
        <taxon>Mammalia</taxon>
        <taxon>Eutheria</taxon>
        <taxon>Laurasiatheria</taxon>
        <taxon>Chiroptera</taxon>
        <taxon>Yangochiroptera</taxon>
        <taxon>Vespertilionidae</taxon>
        <taxon>Myotis</taxon>
    </lineage>
</organism>
<dbReference type="Pfam" id="PF14915">
    <property type="entry name" value="CCDC144C"/>
    <property type="match status" value="1"/>
</dbReference>